<comment type="caution">
    <text evidence="3">The sequence shown here is derived from an EMBL/GenBank/DDBJ whole genome shotgun (WGS) entry which is preliminary data.</text>
</comment>
<organism evidence="3 4">
    <name type="scientific">Vanilla planifolia</name>
    <name type="common">Vanilla</name>
    <dbReference type="NCBI Taxonomy" id="51239"/>
    <lineage>
        <taxon>Eukaryota</taxon>
        <taxon>Viridiplantae</taxon>
        <taxon>Streptophyta</taxon>
        <taxon>Embryophyta</taxon>
        <taxon>Tracheophyta</taxon>
        <taxon>Spermatophyta</taxon>
        <taxon>Magnoliopsida</taxon>
        <taxon>Liliopsida</taxon>
        <taxon>Asparagales</taxon>
        <taxon>Orchidaceae</taxon>
        <taxon>Vanilloideae</taxon>
        <taxon>Vanilleae</taxon>
        <taxon>Vanilla</taxon>
    </lineage>
</organism>
<name>A0A835R325_VANPL</name>
<dbReference type="InterPro" id="IPR011990">
    <property type="entry name" value="TPR-like_helical_dom_sf"/>
</dbReference>
<dbReference type="AlphaFoldDB" id="A0A835R325"/>
<dbReference type="FunFam" id="1.25.40.10:FF:000090">
    <property type="entry name" value="Pentatricopeptide repeat-containing protein, chloroplastic"/>
    <property type="match status" value="1"/>
</dbReference>
<protein>
    <recommendedName>
        <fullName evidence="5">Pentatricopeptide repeat-containing protein</fullName>
    </recommendedName>
</protein>
<dbReference type="Pfam" id="PF20431">
    <property type="entry name" value="E_motif"/>
    <property type="match status" value="1"/>
</dbReference>
<dbReference type="OrthoDB" id="742671at2759"/>
<feature type="repeat" description="PPR" evidence="2">
    <location>
        <begin position="314"/>
        <end position="348"/>
    </location>
</feature>
<evidence type="ECO:0008006" key="5">
    <source>
        <dbReference type="Google" id="ProtNLM"/>
    </source>
</evidence>
<feature type="repeat" description="PPR" evidence="2">
    <location>
        <begin position="112"/>
        <end position="146"/>
    </location>
</feature>
<dbReference type="Gene3D" id="1.25.40.10">
    <property type="entry name" value="Tetratricopeptide repeat domain"/>
    <property type="match status" value="5"/>
</dbReference>
<dbReference type="PANTHER" id="PTHR47926">
    <property type="entry name" value="PENTATRICOPEPTIDE REPEAT-CONTAINING PROTEIN"/>
    <property type="match status" value="1"/>
</dbReference>
<dbReference type="Pfam" id="PF01535">
    <property type="entry name" value="PPR"/>
    <property type="match status" value="3"/>
</dbReference>
<evidence type="ECO:0000313" key="4">
    <source>
        <dbReference type="Proteomes" id="UP000639772"/>
    </source>
</evidence>
<accession>A0A835R325</accession>
<keyword evidence="1" id="KW-0677">Repeat</keyword>
<dbReference type="GO" id="GO:0003723">
    <property type="term" value="F:RNA binding"/>
    <property type="evidence" value="ECO:0007669"/>
    <property type="project" value="InterPro"/>
</dbReference>
<dbReference type="InterPro" id="IPR046848">
    <property type="entry name" value="E_motif"/>
</dbReference>
<dbReference type="EMBL" id="JADCNM010000005">
    <property type="protein sequence ID" value="KAG0482698.1"/>
    <property type="molecule type" value="Genomic_DNA"/>
</dbReference>
<dbReference type="PANTHER" id="PTHR47926:SF414">
    <property type="entry name" value="PENTATRICOPEPTIDE REPEAT-CONTAINING PROTEIN DOT4, CHLOROPLASTIC-LIKE"/>
    <property type="match status" value="1"/>
</dbReference>
<evidence type="ECO:0000256" key="2">
    <source>
        <dbReference type="PROSITE-ProRule" id="PRU00708"/>
    </source>
</evidence>
<dbReference type="PROSITE" id="PS51375">
    <property type="entry name" value="PPR"/>
    <property type="match status" value="5"/>
</dbReference>
<feature type="repeat" description="PPR" evidence="2">
    <location>
        <begin position="182"/>
        <end position="216"/>
    </location>
</feature>
<dbReference type="InterPro" id="IPR046960">
    <property type="entry name" value="PPR_At4g14850-like_plant"/>
</dbReference>
<dbReference type="GO" id="GO:0009451">
    <property type="term" value="P:RNA modification"/>
    <property type="evidence" value="ECO:0007669"/>
    <property type="project" value="InterPro"/>
</dbReference>
<dbReference type="NCBIfam" id="TIGR00756">
    <property type="entry name" value="PPR"/>
    <property type="match status" value="4"/>
</dbReference>
<dbReference type="Pfam" id="PF13041">
    <property type="entry name" value="PPR_2"/>
    <property type="match status" value="2"/>
</dbReference>
<dbReference type="Proteomes" id="UP000639772">
    <property type="component" value="Unassembled WGS sequence"/>
</dbReference>
<feature type="repeat" description="PPR" evidence="2">
    <location>
        <begin position="415"/>
        <end position="449"/>
    </location>
</feature>
<evidence type="ECO:0000256" key="1">
    <source>
        <dbReference type="ARBA" id="ARBA00022737"/>
    </source>
</evidence>
<sequence>MICLARKSQFLKSYFNCSTEFLTEASLTVICTSFSSTPSRSEKYISSQISQVIRVINSVWLSNETKWQYHATAIKSSLIMEAPVATSFISFYLHLIDLDSARTLFFSVPTKDPILWCAMVSGLCKAGEFKEAVSTFRAMQHVCGNPNIVAYLSVMPACANTGSLQYGKQIHGNAIRREMHFEASLLNSMIDIYVKCSKIDDASSLFDTMKEKDVTSWKNLILGCIENRELYMAIGYFSKMLALQFMPGEVIVCSVIALCQEVGSFKFGAGLHCYCIKSGLLISVSIGTAILKMYADFKEFDMAHYMFSEVQSKDHVAWSAMISACSYNWKPTMALELFKQMVIEKIQLNEMTFVCLLQAFSMLGALEIGRSMHGHLIRLGYSDNLFVISSLMDFYSKLGNLSKTEILFSHLQKRDLVCWSSMINGYGINGFGEEAIHTFSTMLEHGFMPNEVVFVSLLSACRHCGLLDEGWKWFHSMSKFGITANLAHYACVVDLLGCQGQVERALHLVRAMPMEADASIWVALLRWCGTSDGDLQVAEIAAEKLVSIDPIDNSYYITASNMYSMNNLWDDAKRIRGFIEDKSLRKTAGYSMV</sequence>
<feature type="repeat" description="PPR" evidence="2">
    <location>
        <begin position="450"/>
        <end position="484"/>
    </location>
</feature>
<evidence type="ECO:0000313" key="3">
    <source>
        <dbReference type="EMBL" id="KAG0482698.1"/>
    </source>
</evidence>
<reference evidence="3 4" key="1">
    <citation type="journal article" date="2020" name="Nat. Food">
        <title>A phased Vanilla planifolia genome enables genetic improvement of flavour and production.</title>
        <authorList>
            <person name="Hasing T."/>
            <person name="Tang H."/>
            <person name="Brym M."/>
            <person name="Khazi F."/>
            <person name="Huang T."/>
            <person name="Chambers A.H."/>
        </authorList>
    </citation>
    <scope>NUCLEOTIDE SEQUENCE [LARGE SCALE GENOMIC DNA]</scope>
    <source>
        <tissue evidence="3">Leaf</tissue>
    </source>
</reference>
<dbReference type="InterPro" id="IPR002885">
    <property type="entry name" value="PPR_rpt"/>
</dbReference>
<proteinExistence type="predicted"/>
<gene>
    <name evidence="3" type="ORF">HPP92_010782</name>
</gene>